<evidence type="ECO:0000256" key="4">
    <source>
        <dbReference type="ARBA" id="ARBA00022670"/>
    </source>
</evidence>
<dbReference type="GO" id="GO:0008270">
    <property type="term" value="F:zinc ion binding"/>
    <property type="evidence" value="ECO:0007669"/>
    <property type="project" value="InterPro"/>
</dbReference>
<evidence type="ECO:0000256" key="5">
    <source>
        <dbReference type="ARBA" id="ARBA00022723"/>
    </source>
</evidence>
<evidence type="ECO:0000256" key="8">
    <source>
        <dbReference type="ARBA" id="ARBA00023049"/>
    </source>
</evidence>
<comment type="similarity">
    <text evidence="2 9">Belongs to the peptidase M18 family.</text>
</comment>
<protein>
    <recommendedName>
        <fullName evidence="10">M18 family aminopeptidase</fullName>
        <ecNumber evidence="10">3.4.11.-</ecNumber>
    </recommendedName>
</protein>
<dbReference type="SUPFAM" id="SSF101821">
    <property type="entry name" value="Aminopeptidase/glucanase lid domain"/>
    <property type="match status" value="1"/>
</dbReference>
<gene>
    <name evidence="11" type="ORF">SAMN02910417_02441</name>
</gene>
<dbReference type="Gene3D" id="2.30.250.10">
    <property type="entry name" value="Aminopeptidase i, Domain 2"/>
    <property type="match status" value="1"/>
</dbReference>
<dbReference type="GO" id="GO:0008237">
    <property type="term" value="F:metallopeptidase activity"/>
    <property type="evidence" value="ECO:0007669"/>
    <property type="project" value="UniProtKB-KW"/>
</dbReference>
<dbReference type="GO" id="GO:0004177">
    <property type="term" value="F:aminopeptidase activity"/>
    <property type="evidence" value="ECO:0007669"/>
    <property type="project" value="UniProtKB-KW"/>
</dbReference>
<keyword evidence="6 9" id="KW-0378">Hydrolase</keyword>
<dbReference type="InterPro" id="IPR001948">
    <property type="entry name" value="Peptidase_M18"/>
</dbReference>
<dbReference type="InterPro" id="IPR023358">
    <property type="entry name" value="Peptidase_M18_dom2"/>
</dbReference>
<evidence type="ECO:0000256" key="3">
    <source>
        <dbReference type="ARBA" id="ARBA00022438"/>
    </source>
</evidence>
<keyword evidence="12" id="KW-1185">Reference proteome</keyword>
<dbReference type="SUPFAM" id="SSF53187">
    <property type="entry name" value="Zn-dependent exopeptidases"/>
    <property type="match status" value="1"/>
</dbReference>
<keyword evidence="4 9" id="KW-0645">Protease</keyword>
<comment type="cofactor">
    <cofactor evidence="1 10">
        <name>Zn(2+)</name>
        <dbReference type="ChEBI" id="CHEBI:29105"/>
    </cofactor>
</comment>
<dbReference type="GO" id="GO:0005737">
    <property type="term" value="C:cytoplasm"/>
    <property type="evidence" value="ECO:0007669"/>
    <property type="project" value="UniProtKB-ARBA"/>
</dbReference>
<dbReference type="EC" id="3.4.11.-" evidence="10"/>
<evidence type="ECO:0000313" key="12">
    <source>
        <dbReference type="Proteomes" id="UP000199228"/>
    </source>
</evidence>
<dbReference type="PRINTS" id="PR00932">
    <property type="entry name" value="AMINO1PTASE"/>
</dbReference>
<evidence type="ECO:0000256" key="9">
    <source>
        <dbReference type="RuleBase" id="RU004386"/>
    </source>
</evidence>
<dbReference type="RefSeq" id="WP_090174636.1">
    <property type="nucleotide sequence ID" value="NZ_FMXR01000020.1"/>
</dbReference>
<evidence type="ECO:0000256" key="1">
    <source>
        <dbReference type="ARBA" id="ARBA00001947"/>
    </source>
</evidence>
<evidence type="ECO:0000256" key="6">
    <source>
        <dbReference type="ARBA" id="ARBA00022801"/>
    </source>
</evidence>
<evidence type="ECO:0000256" key="10">
    <source>
        <dbReference type="RuleBase" id="RU004387"/>
    </source>
</evidence>
<dbReference type="PANTHER" id="PTHR28570:SF3">
    <property type="entry name" value="ASPARTYL AMINOPEPTIDASE"/>
    <property type="match status" value="1"/>
</dbReference>
<dbReference type="Gene3D" id="3.40.630.10">
    <property type="entry name" value="Zn peptidases"/>
    <property type="match status" value="1"/>
</dbReference>
<keyword evidence="7 9" id="KW-0862">Zinc</keyword>
<keyword evidence="3 9" id="KW-0031">Aminopeptidase</keyword>
<dbReference type="PANTHER" id="PTHR28570">
    <property type="entry name" value="ASPARTYL AMINOPEPTIDASE"/>
    <property type="match status" value="1"/>
</dbReference>
<dbReference type="Pfam" id="PF02127">
    <property type="entry name" value="Peptidase_M18"/>
    <property type="match status" value="1"/>
</dbReference>
<evidence type="ECO:0000256" key="2">
    <source>
        <dbReference type="ARBA" id="ARBA00008290"/>
    </source>
</evidence>
<evidence type="ECO:0000313" key="11">
    <source>
        <dbReference type="EMBL" id="SDB32866.1"/>
    </source>
</evidence>
<dbReference type="NCBIfam" id="NF002759">
    <property type="entry name" value="PRK02813.1"/>
    <property type="match status" value="1"/>
</dbReference>
<dbReference type="GO" id="GO:0006508">
    <property type="term" value="P:proteolysis"/>
    <property type="evidence" value="ECO:0007669"/>
    <property type="project" value="UniProtKB-KW"/>
</dbReference>
<evidence type="ECO:0000256" key="7">
    <source>
        <dbReference type="ARBA" id="ARBA00022833"/>
    </source>
</evidence>
<keyword evidence="8 9" id="KW-0482">Metalloprotease</keyword>
<dbReference type="EMBL" id="FMXR01000020">
    <property type="protein sequence ID" value="SDB32866.1"/>
    <property type="molecule type" value="Genomic_DNA"/>
</dbReference>
<dbReference type="Proteomes" id="UP000199228">
    <property type="component" value="Unassembled WGS sequence"/>
</dbReference>
<organism evidence="11 12">
    <name type="scientific">Eubacterium oxidoreducens</name>
    <dbReference type="NCBI Taxonomy" id="1732"/>
    <lineage>
        <taxon>Bacteria</taxon>
        <taxon>Bacillati</taxon>
        <taxon>Bacillota</taxon>
        <taxon>Clostridia</taxon>
        <taxon>Eubacteriales</taxon>
        <taxon>Eubacteriaceae</taxon>
        <taxon>Eubacterium</taxon>
    </lineage>
</organism>
<keyword evidence="5 9" id="KW-0479">Metal-binding</keyword>
<sequence>MKKLEAFIKEGVSAYNCVEYAAKDLEKQGFEELRYANEWHLNAGGRYYIKHYGASLFAFTIGKKKGRLRMAGAHTDAPCLSIKPNADFVTKGYAQVNVEVYGGPILNTWFDRPLGVAGRVVLKSKDVFQPKMVVYRSKKPLLILPNLAIHMNRDVNKGVEIKNQTDLMLIAGLLEEEGQDTAYFMDCIAKDLKVNKDEILDFELTTFIWEEAMYVGPREELYSAPRLDNQTSVAALVEAIEEAVCEEGMNIIGLYDHEEIGSRSKQGAGTHFTYELILRILENVGYSMDEIRRYLYNMMLLSVDVAHALHPNNIGKMDITTQPVLGKGVCVKQACSQSYATDAEAIAIFIGLCEKNKIAYQRFVNRSDVRGGGTIGAILSSLLPVKTVDLGIPLLAMHSARELMGSKDQQELTKVVTCFFE</sequence>
<name>A0A1G6CJ24_EUBOX</name>
<accession>A0A1G6CJ24</accession>
<proteinExistence type="inferred from homology"/>
<dbReference type="OrthoDB" id="9764268at2"/>
<dbReference type="AlphaFoldDB" id="A0A1G6CJ24"/>
<dbReference type="STRING" id="1732.SAMN02910417_02441"/>
<reference evidence="11 12" key="1">
    <citation type="submission" date="2016-10" db="EMBL/GenBank/DDBJ databases">
        <authorList>
            <person name="de Groot N.N."/>
        </authorList>
    </citation>
    <scope>NUCLEOTIDE SEQUENCE [LARGE SCALE GENOMIC DNA]</scope>
    <source>
        <strain evidence="11 12">DSM 3217</strain>
    </source>
</reference>